<keyword evidence="1" id="KW-0732">Signal</keyword>
<evidence type="ECO:0000256" key="1">
    <source>
        <dbReference type="SAM" id="SignalP"/>
    </source>
</evidence>
<dbReference type="AlphaFoldDB" id="A0A8C6VM17"/>
<organism evidence="2 3">
    <name type="scientific">Naja naja</name>
    <name type="common">Indian cobra</name>
    <dbReference type="NCBI Taxonomy" id="35670"/>
    <lineage>
        <taxon>Eukaryota</taxon>
        <taxon>Metazoa</taxon>
        <taxon>Chordata</taxon>
        <taxon>Craniata</taxon>
        <taxon>Vertebrata</taxon>
        <taxon>Euteleostomi</taxon>
        <taxon>Lepidosauria</taxon>
        <taxon>Squamata</taxon>
        <taxon>Bifurcata</taxon>
        <taxon>Unidentata</taxon>
        <taxon>Episquamata</taxon>
        <taxon>Toxicofera</taxon>
        <taxon>Serpentes</taxon>
        <taxon>Colubroidea</taxon>
        <taxon>Elapidae</taxon>
        <taxon>Elapinae</taxon>
        <taxon>Naja</taxon>
    </lineage>
</organism>
<dbReference type="Proteomes" id="UP000694559">
    <property type="component" value="Unplaced"/>
</dbReference>
<proteinExistence type="predicted"/>
<dbReference type="Ensembl" id="ENSNNAT00000006556.1">
    <property type="protein sequence ID" value="ENSNNAP00000006273.1"/>
    <property type="gene ID" value="ENSNNAG00000004243.1"/>
</dbReference>
<evidence type="ECO:0000313" key="3">
    <source>
        <dbReference type="Proteomes" id="UP000694559"/>
    </source>
</evidence>
<reference evidence="2" key="2">
    <citation type="submission" date="2025-09" db="UniProtKB">
        <authorList>
            <consortium name="Ensembl"/>
        </authorList>
    </citation>
    <scope>IDENTIFICATION</scope>
</reference>
<keyword evidence="3" id="KW-1185">Reference proteome</keyword>
<sequence length="61" mass="6926">MLDFFHLLFQSLLSSQGILLLCPGRFLRFRGLSLLPAPRFTSRSKGTVTTFLLFICHPTGR</sequence>
<evidence type="ECO:0000313" key="2">
    <source>
        <dbReference type="Ensembl" id="ENSNNAP00000006273.1"/>
    </source>
</evidence>
<name>A0A8C6VM17_NAJNA</name>
<feature type="signal peptide" evidence="1">
    <location>
        <begin position="1"/>
        <end position="17"/>
    </location>
</feature>
<reference evidence="2" key="1">
    <citation type="submission" date="2025-08" db="UniProtKB">
        <authorList>
            <consortium name="Ensembl"/>
        </authorList>
    </citation>
    <scope>IDENTIFICATION</scope>
</reference>
<feature type="chain" id="PRO_5034342064" evidence="1">
    <location>
        <begin position="18"/>
        <end position="61"/>
    </location>
</feature>
<protein>
    <submittedName>
        <fullName evidence="2">Uncharacterized protein</fullName>
    </submittedName>
</protein>
<accession>A0A8C6VM17</accession>